<evidence type="ECO:0000313" key="16">
    <source>
        <dbReference type="RefSeq" id="XP_026684478.1"/>
    </source>
</evidence>
<keyword evidence="8" id="KW-1133">Transmembrane helix</keyword>
<dbReference type="GO" id="GO:0030855">
    <property type="term" value="P:epithelial cell differentiation"/>
    <property type="evidence" value="ECO:0007669"/>
    <property type="project" value="UniProtKB-ARBA"/>
</dbReference>
<feature type="domain" description="Cadherin" evidence="14">
    <location>
        <begin position="408"/>
        <end position="542"/>
    </location>
</feature>
<evidence type="ECO:0000256" key="1">
    <source>
        <dbReference type="ARBA" id="ARBA00004251"/>
    </source>
</evidence>
<sequence length="1073" mass="116754">VRATDHGSPNQSSTARVSVQVVRLPDESKNPPTIKSPDQRVEVTENDAVGFLVALIQASDPDGDTLWYRIVDGDPNSTFSIGNDKGNVLLARRVDWETQAQYTLNISVSDGIHSFSQLNATDADSSNLTKLVYSIESGNDAHIYSLAPDTGLITLKEASLGAKTAPHVLKVAVKDGRFTSYATVNIAWAKSENSGLTFQRPLYQGSVLENATKVITVAVVNVIGSALNEYLEFSILNPTPLFQIGRTSGALRTTGVRFDRETQEEYQLIVQAKSEDKGPKSSTISRVAHVPVNITVLDKNDNCPMFVNLPYYAVVPVDALKGGVITKVHAIDLDKGENSEVRYELSKGHGELFKVDRNNGEISLKQVLEGHNREYVLHISAFDKGIQPCSTEVSVNVKVIDKSMPVFDKQFYSVSVREDIQIHSPLPLTIRAESPLNRKLIYSITGGNSREQFAVDFNTVADGNNGPYPTSFVTRLVFYSQINASHTIDSTGQITLAAPLDREHKSVYSLGVEAYTDSSPPLSAMCEVTVQILDVNDNSPVFSSDSYSIAFAENVPEGTPVLKVHAEDADEGSNAELRYTLQGASKDLFSIDPYTGWLSTQVPLDREQQASHSLVAVVTDNGSPAMSARVPIHIDLIDYNDNPPGFSQNTYAAAVNEDALPGTVLLTLSISDADSDPAPSTFYITQGDTHAQFAIRSTGEVYVTRALDREAQDSYSLTVLVTDGKFVSTAQLDVDILDANDEQPYCVKYRYRHSISEGVLPGSYVLNVQATDADLDPKLRFYLTGENSDHFSLDANTGELKTARGLDREKIARYTLNAHVQDRDQPAWECVSLITLTLTDINDNAPEFASVINSASILENAEIGSLVTKIHATDDDIGVNRKVKYTLIDSADGHFLIAPDSGIVTLAKPLDRETVASYNLTVRATDSGSPQLSTLSILTVSVLDVNDNPPEFVSRVYIATIPENASPDTEVARVTATSLDTGVNAQVTYAIIGGNEHGKFFIDTQTGVISIADVLDFEKAREYLLTIQATDLGTPPLYSQASVNISVTDVNDNAPEFTQMSFSAVFFPSSFFE</sequence>
<keyword evidence="6 12" id="KW-0106">Calcium</keyword>
<dbReference type="FunFam" id="2.60.40.60:FF:000065">
    <property type="entry name" value="FAT atypical cadherin 1"/>
    <property type="match status" value="1"/>
</dbReference>
<dbReference type="GO" id="GO:0001736">
    <property type="term" value="P:establishment of planar polarity"/>
    <property type="evidence" value="ECO:0007669"/>
    <property type="project" value="UniProtKB-ARBA"/>
</dbReference>
<dbReference type="PANTHER" id="PTHR24026:SF126">
    <property type="entry name" value="PROTOCADHERIN FAT 4"/>
    <property type="match status" value="1"/>
</dbReference>
<dbReference type="InterPro" id="IPR015919">
    <property type="entry name" value="Cadherin-like_sf"/>
</dbReference>
<dbReference type="PROSITE" id="PS00232">
    <property type="entry name" value="CADHERIN_1"/>
    <property type="match status" value="5"/>
</dbReference>
<name>A0A3Q0JC13_DIACI</name>
<dbReference type="STRING" id="121845.A0A3Q0JC13"/>
<feature type="domain" description="Cadherin" evidence="14">
    <location>
        <begin position="747"/>
        <end position="848"/>
    </location>
</feature>
<evidence type="ECO:0000256" key="9">
    <source>
        <dbReference type="ARBA" id="ARBA00023136"/>
    </source>
</evidence>
<organism evidence="15 16">
    <name type="scientific">Diaphorina citri</name>
    <name type="common">Asian citrus psyllid</name>
    <dbReference type="NCBI Taxonomy" id="121845"/>
    <lineage>
        <taxon>Eukaryota</taxon>
        <taxon>Metazoa</taxon>
        <taxon>Ecdysozoa</taxon>
        <taxon>Arthropoda</taxon>
        <taxon>Hexapoda</taxon>
        <taxon>Insecta</taxon>
        <taxon>Pterygota</taxon>
        <taxon>Neoptera</taxon>
        <taxon>Paraneoptera</taxon>
        <taxon>Hemiptera</taxon>
        <taxon>Sternorrhyncha</taxon>
        <taxon>Psylloidea</taxon>
        <taxon>Psyllidae</taxon>
        <taxon>Diaphorininae</taxon>
        <taxon>Diaphorina</taxon>
    </lineage>
</organism>
<evidence type="ECO:0000256" key="2">
    <source>
        <dbReference type="ARBA" id="ARBA00022536"/>
    </source>
</evidence>
<dbReference type="CDD" id="cd11304">
    <property type="entry name" value="Cadherin_repeat"/>
    <property type="match status" value="10"/>
</dbReference>
<dbReference type="KEGG" id="dci:103516214"/>
<dbReference type="FunFam" id="2.60.40.60:FF:000053">
    <property type="entry name" value="FAT atypical cadherin 3"/>
    <property type="match status" value="1"/>
</dbReference>
<keyword evidence="5" id="KW-0677">Repeat</keyword>
<evidence type="ECO:0000256" key="3">
    <source>
        <dbReference type="ARBA" id="ARBA00022692"/>
    </source>
</evidence>
<comment type="subcellular location">
    <subcellularLocation>
        <location evidence="1">Cell membrane</location>
        <topology evidence="1">Single-pass type I membrane protein</topology>
    </subcellularLocation>
</comment>
<keyword evidence="3" id="KW-0812">Transmembrane</keyword>
<dbReference type="PANTHER" id="PTHR24026">
    <property type="entry name" value="FAT ATYPICAL CADHERIN-RELATED"/>
    <property type="match status" value="1"/>
</dbReference>
<feature type="domain" description="Cadherin" evidence="14">
    <location>
        <begin position="953"/>
        <end position="1057"/>
    </location>
</feature>
<dbReference type="FunFam" id="2.60.40.60:FF:000021">
    <property type="entry name" value="FAT atypical cadherin 1"/>
    <property type="match status" value="1"/>
</dbReference>
<evidence type="ECO:0000256" key="7">
    <source>
        <dbReference type="ARBA" id="ARBA00022889"/>
    </source>
</evidence>
<feature type="domain" description="Cadherin" evidence="14">
    <location>
        <begin position="35"/>
        <end position="150"/>
    </location>
</feature>
<protein>
    <submittedName>
        <fullName evidence="16">Fat-like cadherin-related tumor suppressor homolog</fullName>
    </submittedName>
</protein>
<evidence type="ECO:0000256" key="6">
    <source>
        <dbReference type="ARBA" id="ARBA00022837"/>
    </source>
</evidence>
<dbReference type="FunFam" id="2.60.40.60:FF:000013">
    <property type="entry name" value="Cadherin EGF LAG seven-pass G-type receptor"/>
    <property type="match status" value="1"/>
</dbReference>
<evidence type="ECO:0000256" key="8">
    <source>
        <dbReference type="ARBA" id="ARBA00022989"/>
    </source>
</evidence>
<dbReference type="GO" id="GO:0005509">
    <property type="term" value="F:calcium ion binding"/>
    <property type="evidence" value="ECO:0007669"/>
    <property type="project" value="UniProtKB-UniRule"/>
</dbReference>
<reference evidence="16" key="1">
    <citation type="submission" date="2025-08" db="UniProtKB">
        <authorList>
            <consortium name="RefSeq"/>
        </authorList>
    </citation>
    <scope>IDENTIFICATION</scope>
</reference>
<dbReference type="GO" id="GO:0007424">
    <property type="term" value="P:open tracheal system development"/>
    <property type="evidence" value="ECO:0007669"/>
    <property type="project" value="UniProtKB-ARBA"/>
</dbReference>
<keyword evidence="7" id="KW-0130">Cell adhesion</keyword>
<dbReference type="GO" id="GO:0005886">
    <property type="term" value="C:plasma membrane"/>
    <property type="evidence" value="ECO:0007669"/>
    <property type="project" value="UniProtKB-SubCell"/>
</dbReference>
<evidence type="ECO:0000256" key="12">
    <source>
        <dbReference type="PROSITE-ProRule" id="PRU00043"/>
    </source>
</evidence>
<dbReference type="FunFam" id="2.60.40.60:FF:000020">
    <property type="entry name" value="Dachsous cadherin-related 1b"/>
    <property type="match status" value="1"/>
</dbReference>
<dbReference type="Proteomes" id="UP000079169">
    <property type="component" value="Unplaced"/>
</dbReference>
<dbReference type="FunFam" id="2.60.40.60:FF:000033">
    <property type="entry name" value="FAT atypical cadherin 1"/>
    <property type="match status" value="1"/>
</dbReference>
<dbReference type="FunFam" id="2.60.40.60:FF:000024">
    <property type="entry name" value="FAT atypical cadherin 3"/>
    <property type="match status" value="1"/>
</dbReference>
<dbReference type="AlphaFoldDB" id="A0A3Q0JC13"/>
<dbReference type="Pfam" id="PF00028">
    <property type="entry name" value="Cadherin"/>
    <property type="match status" value="9"/>
</dbReference>
<accession>A0A3Q0JC13</accession>
<feature type="region of interest" description="Disordered" evidence="13">
    <location>
        <begin position="1"/>
        <end position="37"/>
    </location>
</feature>
<dbReference type="GO" id="GO:0008104">
    <property type="term" value="P:intracellular protein localization"/>
    <property type="evidence" value="ECO:0007669"/>
    <property type="project" value="UniProtKB-ARBA"/>
</dbReference>
<feature type="domain" description="Cadherin" evidence="14">
    <location>
        <begin position="849"/>
        <end position="952"/>
    </location>
</feature>
<feature type="domain" description="Cadherin" evidence="14">
    <location>
        <begin position="307"/>
        <end position="407"/>
    </location>
</feature>
<evidence type="ECO:0000313" key="15">
    <source>
        <dbReference type="Proteomes" id="UP000079169"/>
    </source>
</evidence>
<feature type="domain" description="Cadherin" evidence="14">
    <location>
        <begin position="199"/>
        <end position="306"/>
    </location>
</feature>
<keyword evidence="10" id="KW-1015">Disulfide bond</keyword>
<feature type="compositionally biased region" description="Polar residues" evidence="13">
    <location>
        <begin position="7"/>
        <end position="17"/>
    </location>
</feature>
<dbReference type="GO" id="GO:0007156">
    <property type="term" value="P:homophilic cell adhesion via plasma membrane adhesion molecules"/>
    <property type="evidence" value="ECO:0007669"/>
    <property type="project" value="InterPro"/>
</dbReference>
<feature type="domain" description="Cadherin" evidence="14">
    <location>
        <begin position="647"/>
        <end position="746"/>
    </location>
</feature>
<dbReference type="InterPro" id="IPR020894">
    <property type="entry name" value="Cadherin_CS"/>
</dbReference>
<dbReference type="GeneID" id="103516214"/>
<dbReference type="InterPro" id="IPR002126">
    <property type="entry name" value="Cadherin-like_dom"/>
</dbReference>
<feature type="domain" description="Cadherin" evidence="14">
    <location>
        <begin position="543"/>
        <end position="646"/>
    </location>
</feature>
<evidence type="ECO:0000259" key="14">
    <source>
        <dbReference type="PROSITE" id="PS50268"/>
    </source>
</evidence>
<dbReference type="PRINTS" id="PR00205">
    <property type="entry name" value="CADHERIN"/>
</dbReference>
<gene>
    <name evidence="16" type="primary">LOC103516214</name>
</gene>
<keyword evidence="11" id="KW-0325">Glycoprotein</keyword>
<dbReference type="RefSeq" id="XP_026684478.1">
    <property type="nucleotide sequence ID" value="XM_026828677.1"/>
</dbReference>
<keyword evidence="9" id="KW-0472">Membrane</keyword>
<evidence type="ECO:0000256" key="5">
    <source>
        <dbReference type="ARBA" id="ARBA00022737"/>
    </source>
</evidence>
<evidence type="ECO:0000256" key="13">
    <source>
        <dbReference type="SAM" id="MobiDB-lite"/>
    </source>
</evidence>
<dbReference type="Gene3D" id="2.60.40.60">
    <property type="entry name" value="Cadherins"/>
    <property type="match status" value="10"/>
</dbReference>
<keyword evidence="15" id="KW-1185">Reference proteome</keyword>
<dbReference type="SUPFAM" id="SSF49313">
    <property type="entry name" value="Cadherin-like"/>
    <property type="match status" value="10"/>
</dbReference>
<keyword evidence="4" id="KW-0732">Signal</keyword>
<keyword evidence="2" id="KW-0245">EGF-like domain</keyword>
<evidence type="ECO:0000256" key="11">
    <source>
        <dbReference type="ARBA" id="ARBA00023180"/>
    </source>
</evidence>
<dbReference type="GO" id="GO:0007163">
    <property type="term" value="P:establishment or maintenance of cell polarity"/>
    <property type="evidence" value="ECO:0007669"/>
    <property type="project" value="UniProtKB-ARBA"/>
</dbReference>
<dbReference type="PROSITE" id="PS50268">
    <property type="entry name" value="CADHERIN_2"/>
    <property type="match status" value="9"/>
</dbReference>
<feature type="non-terminal residue" evidence="16">
    <location>
        <position position="1"/>
    </location>
</feature>
<dbReference type="SMART" id="SM00112">
    <property type="entry name" value="CA"/>
    <property type="match status" value="9"/>
</dbReference>
<evidence type="ECO:0000256" key="10">
    <source>
        <dbReference type="ARBA" id="ARBA00023157"/>
    </source>
</evidence>
<evidence type="ECO:0000256" key="4">
    <source>
        <dbReference type="ARBA" id="ARBA00022729"/>
    </source>
</evidence>
<dbReference type="PaxDb" id="121845-A0A3Q0JC13"/>
<proteinExistence type="predicted"/>